<dbReference type="Pfam" id="PF00015">
    <property type="entry name" value="MCPsignal"/>
    <property type="match status" value="1"/>
</dbReference>
<evidence type="ECO:0000256" key="1">
    <source>
        <dbReference type="ARBA" id="ARBA00023224"/>
    </source>
</evidence>
<dbReference type="EMBL" id="CP009149">
    <property type="protein sequence ID" value="AIJ06353.1"/>
    <property type="molecule type" value="Genomic_DNA"/>
</dbReference>
<dbReference type="RefSeq" id="WP_048202432.1">
    <property type="nucleotide sequence ID" value="NZ_CP009149.1"/>
</dbReference>
<reference evidence="5 6" key="1">
    <citation type="journal article" date="2015" name="Int. J. Syst. Evol. Microbiol.">
        <title>M ethanocaldococcus bathoardescens sp. nov., a hyperthermophilic methanogen isolated from a volcanically active deep-sea hydrothermal vent.</title>
        <authorList>
            <person name="Stewart L.C."/>
            <person name="Jung J.H."/>
            <person name="Kim Y.T."/>
            <person name="Kwon S.W."/>
            <person name="Park C.S."/>
            <person name="Holden J.F."/>
        </authorList>
    </citation>
    <scope>NUCLEOTIDE SEQUENCE [LARGE SCALE GENOMIC DNA]</scope>
    <source>
        <strain evidence="5 6">JH146</strain>
    </source>
</reference>
<dbReference type="AlphaFoldDB" id="A0A076LIM2"/>
<dbReference type="PANTHER" id="PTHR32089">
    <property type="entry name" value="METHYL-ACCEPTING CHEMOTAXIS PROTEIN MCPB"/>
    <property type="match status" value="1"/>
</dbReference>
<dbReference type="GO" id="GO:0006935">
    <property type="term" value="P:chemotaxis"/>
    <property type="evidence" value="ECO:0007669"/>
    <property type="project" value="InterPro"/>
</dbReference>
<dbReference type="PRINTS" id="PR00260">
    <property type="entry name" value="CHEMTRNSDUCR"/>
</dbReference>
<dbReference type="STRING" id="1301915.JH146_1511"/>
<evidence type="ECO:0000256" key="3">
    <source>
        <dbReference type="PROSITE-ProRule" id="PRU00284"/>
    </source>
</evidence>
<comment type="similarity">
    <text evidence="2">Belongs to the methyl-accepting chemotaxis (MCP) protein family.</text>
</comment>
<dbReference type="PANTHER" id="PTHR32089:SF112">
    <property type="entry name" value="LYSOZYME-LIKE PROTEIN-RELATED"/>
    <property type="match status" value="1"/>
</dbReference>
<dbReference type="InterPro" id="IPR004089">
    <property type="entry name" value="MCPsignal_dom"/>
</dbReference>
<gene>
    <name evidence="5" type="ORF">JH146_1511</name>
</gene>
<dbReference type="GeneID" id="24892143"/>
<name>A0A076LIM2_9EURY</name>
<evidence type="ECO:0000256" key="2">
    <source>
        <dbReference type="ARBA" id="ARBA00029447"/>
    </source>
</evidence>
<dbReference type="Proteomes" id="UP000028781">
    <property type="component" value="Chromosome"/>
</dbReference>
<dbReference type="Gene3D" id="1.10.287.950">
    <property type="entry name" value="Methyl-accepting chemotaxis protein"/>
    <property type="match status" value="1"/>
</dbReference>
<protein>
    <submittedName>
        <fullName evidence="5">Methyl-accepting chemotaxis sensory transducer 4</fullName>
    </submittedName>
</protein>
<dbReference type="InterPro" id="IPR004090">
    <property type="entry name" value="Chemotax_Me-accpt_rcpt"/>
</dbReference>
<dbReference type="GO" id="GO:0016020">
    <property type="term" value="C:membrane"/>
    <property type="evidence" value="ECO:0007669"/>
    <property type="project" value="InterPro"/>
</dbReference>
<keyword evidence="1 3" id="KW-0807">Transducer</keyword>
<evidence type="ECO:0000313" key="6">
    <source>
        <dbReference type="Proteomes" id="UP000028781"/>
    </source>
</evidence>
<evidence type="ECO:0000259" key="4">
    <source>
        <dbReference type="PROSITE" id="PS50111"/>
    </source>
</evidence>
<dbReference type="HOGENOM" id="CLU_1141151_0_0_2"/>
<dbReference type="GO" id="GO:0004888">
    <property type="term" value="F:transmembrane signaling receptor activity"/>
    <property type="evidence" value="ECO:0007669"/>
    <property type="project" value="InterPro"/>
</dbReference>
<dbReference type="KEGG" id="mjh:JH146_1511"/>
<evidence type="ECO:0000313" key="5">
    <source>
        <dbReference type="EMBL" id="AIJ06353.1"/>
    </source>
</evidence>
<accession>A0A076LIM2</accession>
<keyword evidence="6" id="KW-1185">Reference proteome</keyword>
<organism evidence="5 6">
    <name type="scientific">Methanocaldococcus bathoardescens</name>
    <dbReference type="NCBI Taxonomy" id="1301915"/>
    <lineage>
        <taxon>Archaea</taxon>
        <taxon>Methanobacteriati</taxon>
        <taxon>Methanobacteriota</taxon>
        <taxon>Methanomada group</taxon>
        <taxon>Methanococci</taxon>
        <taxon>Methanococcales</taxon>
        <taxon>Methanocaldococcaceae</taxon>
        <taxon>Methanocaldococcus</taxon>
    </lineage>
</organism>
<dbReference type="GO" id="GO:0007165">
    <property type="term" value="P:signal transduction"/>
    <property type="evidence" value="ECO:0007669"/>
    <property type="project" value="UniProtKB-KW"/>
</dbReference>
<dbReference type="SMART" id="SM00283">
    <property type="entry name" value="MA"/>
    <property type="match status" value="1"/>
</dbReference>
<sequence>MDIDDIIKTSEVLSNAVRLEAGNKETSKIINELAEEISGKFLENNIAIIKNIEKLSNIVNELEKFRNDFLPFFQKLETFANEFNKLVKNLEYISEISNSISKVAKQTNLVALNASIEAERAKEFGKGFAVVADEIRRMAVQTMNLTKEIKKFNSEVMDELETLKEVLDVIDKIKEGTEILGKDINEIIEISNILDKISKEQEHVVHDIKGLSGISIALEALSEMQEKFNKDLSELLIQLSTKFSKEQEEN</sequence>
<dbReference type="PROSITE" id="PS50111">
    <property type="entry name" value="CHEMOTAXIS_TRANSDUC_2"/>
    <property type="match status" value="1"/>
</dbReference>
<dbReference type="OrthoDB" id="8523at2157"/>
<feature type="domain" description="Methyl-accepting transducer" evidence="4">
    <location>
        <begin position="74"/>
        <end position="236"/>
    </location>
</feature>
<proteinExistence type="inferred from homology"/>
<dbReference type="SUPFAM" id="SSF58104">
    <property type="entry name" value="Methyl-accepting chemotaxis protein (MCP) signaling domain"/>
    <property type="match status" value="1"/>
</dbReference>